<dbReference type="STRING" id="366602.Caul_1099"/>
<dbReference type="Pfam" id="PF07484">
    <property type="entry name" value="Collar"/>
    <property type="match status" value="1"/>
</dbReference>
<dbReference type="EMBL" id="CP000927">
    <property type="protein sequence ID" value="ABZ70229.1"/>
    <property type="molecule type" value="Genomic_DNA"/>
</dbReference>
<protein>
    <submittedName>
        <fullName evidence="2">Tail Collar domain protein</fullName>
    </submittedName>
</protein>
<organism evidence="2">
    <name type="scientific">Caulobacter sp. (strain K31)</name>
    <dbReference type="NCBI Taxonomy" id="366602"/>
    <lineage>
        <taxon>Bacteria</taxon>
        <taxon>Pseudomonadati</taxon>
        <taxon>Pseudomonadota</taxon>
        <taxon>Alphaproteobacteria</taxon>
        <taxon>Caulobacterales</taxon>
        <taxon>Caulobacteraceae</taxon>
        <taxon>Caulobacter</taxon>
    </lineage>
</organism>
<dbReference type="SUPFAM" id="SSF88874">
    <property type="entry name" value="Receptor-binding domain of short tail fibre protein gp12"/>
    <property type="match status" value="1"/>
</dbReference>
<dbReference type="eggNOG" id="COG4675">
    <property type="taxonomic scope" value="Bacteria"/>
</dbReference>
<dbReference type="HOGENOM" id="CLU_087872_1_1_5"/>
<dbReference type="InterPro" id="IPR011083">
    <property type="entry name" value="Phage_tail_collar_dom"/>
</dbReference>
<dbReference type="AlphaFoldDB" id="B0SX68"/>
<dbReference type="Gene3D" id="3.90.1340.10">
    <property type="entry name" value="Phage tail collar domain"/>
    <property type="match status" value="1"/>
</dbReference>
<dbReference type="OrthoDB" id="9810174at2"/>
<accession>B0SX68</accession>
<dbReference type="InterPro" id="IPR037053">
    <property type="entry name" value="Phage_tail_collar_dom_sf"/>
</dbReference>
<name>B0SX68_CAUSK</name>
<sequence>MGQPYVGEIRIFGGNFPPSGWAFCDGQLMAISENDTLFNLIGTTYGGDGQETFGIPDLRGRAPVHQGTQAGTTYVIGERAGVESVTLTANQMAQHTHPLMAASTAGSVGTPTGQTMLSSMGPTGISLNAYLPYDPANEQVALTPASLTPVGGNQPHDNMQPYLGLNFIISLYGVFPSQN</sequence>
<feature type="domain" description="Phage tail collar" evidence="1">
    <location>
        <begin position="7"/>
        <end position="63"/>
    </location>
</feature>
<evidence type="ECO:0000259" key="1">
    <source>
        <dbReference type="Pfam" id="PF07484"/>
    </source>
</evidence>
<gene>
    <name evidence="2" type="ordered locus">Caul_1099</name>
</gene>
<dbReference type="KEGG" id="cak:Caul_1099"/>
<proteinExistence type="predicted"/>
<reference evidence="2" key="1">
    <citation type="submission" date="2008-01" db="EMBL/GenBank/DDBJ databases">
        <title>Complete sequence of chromosome of Caulobacter sp. K31.</title>
        <authorList>
            <consortium name="US DOE Joint Genome Institute"/>
            <person name="Copeland A."/>
            <person name="Lucas S."/>
            <person name="Lapidus A."/>
            <person name="Barry K."/>
            <person name="Glavina del Rio T."/>
            <person name="Dalin E."/>
            <person name="Tice H."/>
            <person name="Pitluck S."/>
            <person name="Bruce D."/>
            <person name="Goodwin L."/>
            <person name="Thompson L.S."/>
            <person name="Brettin T."/>
            <person name="Detter J.C."/>
            <person name="Han C."/>
            <person name="Schmutz J."/>
            <person name="Larimer F."/>
            <person name="Land M."/>
            <person name="Hauser L."/>
            <person name="Kyrpides N."/>
            <person name="Kim E."/>
            <person name="Stephens C."/>
            <person name="Richardson P."/>
        </authorList>
    </citation>
    <scope>NUCLEOTIDE SEQUENCE [LARGE SCALE GENOMIC DNA]</scope>
    <source>
        <strain evidence="2">K31</strain>
    </source>
</reference>
<evidence type="ECO:0000313" key="2">
    <source>
        <dbReference type="EMBL" id="ABZ70229.1"/>
    </source>
</evidence>